<dbReference type="RefSeq" id="WP_132701302.1">
    <property type="nucleotide sequence ID" value="NZ_SLZR01000006.1"/>
</dbReference>
<reference evidence="2 3" key="1">
    <citation type="submission" date="2019-03" db="EMBL/GenBank/DDBJ databases">
        <title>Genomic Encyclopedia of Archaeal and Bacterial Type Strains, Phase II (KMG-II): from individual species to whole genera.</title>
        <authorList>
            <person name="Goeker M."/>
        </authorList>
    </citation>
    <scope>NUCLEOTIDE SEQUENCE [LARGE SCALE GENOMIC DNA]</scope>
    <source>
        <strain evidence="2 3">DSM 15388</strain>
    </source>
</reference>
<keyword evidence="3" id="KW-1185">Reference proteome</keyword>
<feature type="compositionally biased region" description="Basic and acidic residues" evidence="1">
    <location>
        <begin position="83"/>
        <end position="92"/>
    </location>
</feature>
<organism evidence="2 3">
    <name type="scientific">Reinekea marinisedimentorum</name>
    <dbReference type="NCBI Taxonomy" id="230495"/>
    <lineage>
        <taxon>Bacteria</taxon>
        <taxon>Pseudomonadati</taxon>
        <taxon>Pseudomonadota</taxon>
        <taxon>Gammaproteobacteria</taxon>
        <taxon>Oceanospirillales</taxon>
        <taxon>Saccharospirillaceae</taxon>
        <taxon>Reinekea</taxon>
    </lineage>
</organism>
<evidence type="ECO:0000313" key="2">
    <source>
        <dbReference type="EMBL" id="TCS41327.1"/>
    </source>
</evidence>
<gene>
    <name evidence="2" type="ORF">BCF53_10658</name>
</gene>
<comment type="caution">
    <text evidence="2">The sequence shown here is derived from an EMBL/GenBank/DDBJ whole genome shotgun (WGS) entry which is preliminary data.</text>
</comment>
<dbReference type="Proteomes" id="UP000295793">
    <property type="component" value="Unassembled WGS sequence"/>
</dbReference>
<protein>
    <submittedName>
        <fullName evidence="2">Uncharacterized protein</fullName>
    </submittedName>
</protein>
<sequence>MSDQPKQSLIDDLEAIRHSLDKIAESEPVIPTLEEIVGCRPPTSVNPQNPFLSSNSLSELIRIRNEAEAREAEKLASVHQRIKPVEEIRMPEPSEQPAEQQPAVDGPNPDQIVAKLEAAFDTWKEKAIKEYLILFEQELNERLKQDFQELVRNWYREHNLIIPPAFLNKDFDNSND</sequence>
<proteinExistence type="predicted"/>
<feature type="compositionally biased region" description="Low complexity" evidence="1">
    <location>
        <begin position="93"/>
        <end position="103"/>
    </location>
</feature>
<evidence type="ECO:0000313" key="3">
    <source>
        <dbReference type="Proteomes" id="UP000295793"/>
    </source>
</evidence>
<evidence type="ECO:0000256" key="1">
    <source>
        <dbReference type="SAM" id="MobiDB-lite"/>
    </source>
</evidence>
<feature type="region of interest" description="Disordered" evidence="1">
    <location>
        <begin position="83"/>
        <end position="109"/>
    </location>
</feature>
<dbReference type="OrthoDB" id="6196215at2"/>
<accession>A0A4R3I5P6</accession>
<dbReference type="AlphaFoldDB" id="A0A4R3I5P6"/>
<dbReference type="EMBL" id="SLZR01000006">
    <property type="protein sequence ID" value="TCS41327.1"/>
    <property type="molecule type" value="Genomic_DNA"/>
</dbReference>
<name>A0A4R3I5P6_9GAMM</name>